<evidence type="ECO:0000256" key="1">
    <source>
        <dbReference type="SAM" id="MobiDB-lite"/>
    </source>
</evidence>
<evidence type="ECO:0000313" key="3">
    <source>
        <dbReference type="Proteomes" id="UP001566476"/>
    </source>
</evidence>
<protein>
    <recommendedName>
        <fullName evidence="4">Preprotein translocase subunit TatA</fullName>
    </recommendedName>
</protein>
<feature type="compositionally biased region" description="Basic and acidic residues" evidence="1">
    <location>
        <begin position="31"/>
        <end position="42"/>
    </location>
</feature>
<evidence type="ECO:0000313" key="2">
    <source>
        <dbReference type="EMBL" id="MEZ0492501.1"/>
    </source>
</evidence>
<evidence type="ECO:0008006" key="4">
    <source>
        <dbReference type="Google" id="ProtNLM"/>
    </source>
</evidence>
<accession>A0ABV4I1F5</accession>
<proteinExistence type="predicted"/>
<dbReference type="RefSeq" id="WP_370718549.1">
    <property type="nucleotide sequence ID" value="NZ_JBGGTQ010000004.1"/>
</dbReference>
<gene>
    <name evidence="2" type="ORF">AB2L28_09660</name>
</gene>
<comment type="caution">
    <text evidence="2">The sequence shown here is derived from an EMBL/GenBank/DDBJ whole genome shotgun (WGS) entry which is preliminary data.</text>
</comment>
<keyword evidence="3" id="KW-1185">Reference proteome</keyword>
<reference evidence="2 3" key="1">
    <citation type="submission" date="2024-07" db="EMBL/GenBank/DDBJ databases">
        <authorList>
            <person name="Thanompreechachai J."/>
            <person name="Duangmal K."/>
        </authorList>
    </citation>
    <scope>NUCLEOTIDE SEQUENCE [LARGE SCALE GENOMIC DNA]</scope>
    <source>
        <strain evidence="2 3">TBRC 1896</strain>
    </source>
</reference>
<feature type="region of interest" description="Disordered" evidence="1">
    <location>
        <begin position="31"/>
        <end position="71"/>
    </location>
</feature>
<dbReference type="EMBL" id="JBGGTQ010000004">
    <property type="protein sequence ID" value="MEZ0492501.1"/>
    <property type="molecule type" value="Genomic_DNA"/>
</dbReference>
<name>A0ABV4I1F5_9ACTN</name>
<dbReference type="Proteomes" id="UP001566476">
    <property type="component" value="Unassembled WGS sequence"/>
</dbReference>
<sequence length="71" mass="7364">MDQLAALLPPAGLALLFVLLMRAILHADRRERAAARRVEAERPGSGPRPGSVPGGVPGEGAAESGRDDRPA</sequence>
<organism evidence="2 3">
    <name type="scientific">Kineococcus mangrovi</name>
    <dbReference type="NCBI Taxonomy" id="1660183"/>
    <lineage>
        <taxon>Bacteria</taxon>
        <taxon>Bacillati</taxon>
        <taxon>Actinomycetota</taxon>
        <taxon>Actinomycetes</taxon>
        <taxon>Kineosporiales</taxon>
        <taxon>Kineosporiaceae</taxon>
        <taxon>Kineococcus</taxon>
    </lineage>
</organism>